<accession>A0AAD9XM32</accession>
<reference evidence="1" key="1">
    <citation type="journal article" date="2023" name="Plant J.">
        <title>Genome sequences and population genomics provide insights into the demographic history, inbreeding, and mutation load of two 'living fossil' tree species of Dipteronia.</title>
        <authorList>
            <person name="Feng Y."/>
            <person name="Comes H.P."/>
            <person name="Chen J."/>
            <person name="Zhu S."/>
            <person name="Lu R."/>
            <person name="Zhang X."/>
            <person name="Li P."/>
            <person name="Qiu J."/>
            <person name="Olsen K.M."/>
            <person name="Qiu Y."/>
        </authorList>
    </citation>
    <scope>NUCLEOTIDE SEQUENCE</scope>
    <source>
        <strain evidence="1">KIB01</strain>
    </source>
</reference>
<dbReference type="PANTHER" id="PTHR48449">
    <property type="entry name" value="DUF1985 DOMAIN-CONTAINING PROTEIN"/>
    <property type="match status" value="1"/>
</dbReference>
<evidence type="ECO:0000313" key="2">
    <source>
        <dbReference type="Proteomes" id="UP001280121"/>
    </source>
</evidence>
<dbReference type="AlphaFoldDB" id="A0AAD9XM32"/>
<name>A0AAD9XM32_9ROSI</name>
<dbReference type="EMBL" id="JANJYI010000001">
    <property type="protein sequence ID" value="KAK2661806.1"/>
    <property type="molecule type" value="Genomic_DNA"/>
</dbReference>
<proteinExistence type="predicted"/>
<organism evidence="1 2">
    <name type="scientific">Dipteronia dyeriana</name>
    <dbReference type="NCBI Taxonomy" id="168575"/>
    <lineage>
        <taxon>Eukaryota</taxon>
        <taxon>Viridiplantae</taxon>
        <taxon>Streptophyta</taxon>
        <taxon>Embryophyta</taxon>
        <taxon>Tracheophyta</taxon>
        <taxon>Spermatophyta</taxon>
        <taxon>Magnoliopsida</taxon>
        <taxon>eudicotyledons</taxon>
        <taxon>Gunneridae</taxon>
        <taxon>Pentapetalae</taxon>
        <taxon>rosids</taxon>
        <taxon>malvids</taxon>
        <taxon>Sapindales</taxon>
        <taxon>Sapindaceae</taxon>
        <taxon>Hippocastanoideae</taxon>
        <taxon>Acereae</taxon>
        <taxon>Dipteronia</taxon>
    </lineage>
</organism>
<gene>
    <name evidence="1" type="ORF">Ddye_000380</name>
</gene>
<sequence>MLIPKDLTVEDQHRLIASCFGHFMSMHWEMKFSGGVIHRLLLLELDHDGLIHEMRFLLGNHVVRFLKVEFCLITGLHFGVIPDTSLYATVENGIHLWYFPGADEVPLEELKVVLTLREFQEAYDTLKLNLIYMLNWILMGVDERFKISV</sequence>
<dbReference type="PANTHER" id="PTHR48449:SF1">
    <property type="entry name" value="DUF1985 DOMAIN-CONTAINING PROTEIN"/>
    <property type="match status" value="1"/>
</dbReference>
<dbReference type="Proteomes" id="UP001280121">
    <property type="component" value="Unassembled WGS sequence"/>
</dbReference>
<keyword evidence="2" id="KW-1185">Reference proteome</keyword>
<protein>
    <submittedName>
        <fullName evidence="1">Uncharacterized protein</fullName>
    </submittedName>
</protein>
<evidence type="ECO:0000313" key="1">
    <source>
        <dbReference type="EMBL" id="KAK2661806.1"/>
    </source>
</evidence>
<comment type="caution">
    <text evidence="1">The sequence shown here is derived from an EMBL/GenBank/DDBJ whole genome shotgun (WGS) entry which is preliminary data.</text>
</comment>